<evidence type="ECO:0000313" key="2">
    <source>
        <dbReference type="EMBL" id="SNQ50805.1"/>
    </source>
</evidence>
<feature type="region of interest" description="Disordered" evidence="1">
    <location>
        <begin position="1"/>
        <end position="21"/>
    </location>
</feature>
<name>A0A2I2KYR5_9ACTN</name>
<protein>
    <submittedName>
        <fullName evidence="2">Uncharacterized protein</fullName>
    </submittedName>
</protein>
<keyword evidence="3" id="KW-1185">Reference proteome</keyword>
<dbReference type="EMBL" id="FZMO01000479">
    <property type="protein sequence ID" value="SNQ50805.1"/>
    <property type="molecule type" value="Genomic_DNA"/>
</dbReference>
<evidence type="ECO:0000313" key="3">
    <source>
        <dbReference type="Proteomes" id="UP000234331"/>
    </source>
</evidence>
<organism evidence="2 3">
    <name type="scientific">Frankia canadensis</name>
    <dbReference type="NCBI Taxonomy" id="1836972"/>
    <lineage>
        <taxon>Bacteria</taxon>
        <taxon>Bacillati</taxon>
        <taxon>Actinomycetota</taxon>
        <taxon>Actinomycetes</taxon>
        <taxon>Frankiales</taxon>
        <taxon>Frankiaceae</taxon>
        <taxon>Frankia</taxon>
    </lineage>
</organism>
<accession>A0A2I2KYR5</accession>
<gene>
    <name evidence="2" type="ORF">FRACA_530028</name>
</gene>
<dbReference type="AlphaFoldDB" id="A0A2I2KYR5"/>
<sequence length="87" mass="9373">MLWAPAGTPAPPTRSYSHLEAERGSARLHRVFETLTVLAETTNSALAVSYGNCKRSTSELLPSSVIHAIHPGVRPSDRPVHCVDPEA</sequence>
<reference evidence="2 3" key="1">
    <citation type="submission" date="2017-06" db="EMBL/GenBank/DDBJ databases">
        <authorList>
            <person name="Kim H.J."/>
            <person name="Triplett B.A."/>
        </authorList>
    </citation>
    <scope>NUCLEOTIDE SEQUENCE [LARGE SCALE GENOMIC DNA]</scope>
    <source>
        <strain evidence="2">FRACA_ARgP5</strain>
    </source>
</reference>
<dbReference type="Proteomes" id="UP000234331">
    <property type="component" value="Unassembled WGS sequence"/>
</dbReference>
<evidence type="ECO:0000256" key="1">
    <source>
        <dbReference type="SAM" id="MobiDB-lite"/>
    </source>
</evidence>
<proteinExistence type="predicted"/>